<evidence type="ECO:0000259" key="4">
    <source>
        <dbReference type="Pfam" id="PF08548"/>
    </source>
</evidence>
<evidence type="ECO:0000313" key="6">
    <source>
        <dbReference type="Proteomes" id="UP000247727"/>
    </source>
</evidence>
<dbReference type="Proteomes" id="UP000247727">
    <property type="component" value="Unassembled WGS sequence"/>
</dbReference>
<gene>
    <name evidence="5" type="ORF">C8J30_106189</name>
</gene>
<organism evidence="5 6">
    <name type="scientific">Rhodobacter viridis</name>
    <dbReference type="NCBI Taxonomy" id="1054202"/>
    <lineage>
        <taxon>Bacteria</taxon>
        <taxon>Pseudomonadati</taxon>
        <taxon>Pseudomonadota</taxon>
        <taxon>Alphaproteobacteria</taxon>
        <taxon>Rhodobacterales</taxon>
        <taxon>Rhodobacter group</taxon>
        <taxon>Rhodobacter</taxon>
    </lineage>
</organism>
<protein>
    <submittedName>
        <fullName evidence="5">Peptidase M10/serralysin-like protein</fullName>
    </submittedName>
</protein>
<comment type="subcellular location">
    <subcellularLocation>
        <location evidence="1">Secreted</location>
    </subcellularLocation>
</comment>
<evidence type="ECO:0000313" key="5">
    <source>
        <dbReference type="EMBL" id="PYF10056.1"/>
    </source>
</evidence>
<dbReference type="GO" id="GO:0005615">
    <property type="term" value="C:extracellular space"/>
    <property type="evidence" value="ECO:0007669"/>
    <property type="project" value="InterPro"/>
</dbReference>
<accession>A0A318TYE3</accession>
<proteinExistence type="predicted"/>
<comment type="caution">
    <text evidence="5">The sequence shown here is derived from an EMBL/GenBank/DDBJ whole genome shotgun (WGS) entry which is preliminary data.</text>
</comment>
<keyword evidence="3" id="KW-0677">Repeat</keyword>
<evidence type="ECO:0000256" key="3">
    <source>
        <dbReference type="ARBA" id="ARBA00022737"/>
    </source>
</evidence>
<dbReference type="GO" id="GO:0005509">
    <property type="term" value="F:calcium ion binding"/>
    <property type="evidence" value="ECO:0007669"/>
    <property type="project" value="InterPro"/>
</dbReference>
<dbReference type="InterPro" id="IPR011049">
    <property type="entry name" value="Serralysin-like_metalloprot_C"/>
</dbReference>
<dbReference type="Pfam" id="PF08548">
    <property type="entry name" value="Peptidase_M10_C"/>
    <property type="match status" value="1"/>
</dbReference>
<evidence type="ECO:0000256" key="2">
    <source>
        <dbReference type="ARBA" id="ARBA00022525"/>
    </source>
</evidence>
<feature type="domain" description="Peptidase M10 serralysin C-terminal" evidence="4">
    <location>
        <begin position="1"/>
        <end position="85"/>
    </location>
</feature>
<sequence length="99" mass="9901">FLTASDSTALQADQITDFTSGSDHIDLAAIDADTTLAGDQGFVFIDAAAFTGQAGELRLELAADGSAVLSGDVDGDGVADLVLHFATGSGAPVLADLML</sequence>
<feature type="non-terminal residue" evidence="5">
    <location>
        <position position="1"/>
    </location>
</feature>
<evidence type="ECO:0000256" key="1">
    <source>
        <dbReference type="ARBA" id="ARBA00004613"/>
    </source>
</evidence>
<reference evidence="5 6" key="1">
    <citation type="submission" date="2018-06" db="EMBL/GenBank/DDBJ databases">
        <title>Genomic Encyclopedia of Type Strains, Phase III (KMG-III): the genomes of soil and plant-associated and newly described type strains.</title>
        <authorList>
            <person name="Whitman W."/>
        </authorList>
    </citation>
    <scope>NUCLEOTIDE SEQUENCE [LARGE SCALE GENOMIC DNA]</scope>
    <source>
        <strain evidence="5 6">JA737</strain>
    </source>
</reference>
<dbReference type="Gene3D" id="2.150.10.10">
    <property type="entry name" value="Serralysin-like metalloprotease, C-terminal"/>
    <property type="match status" value="1"/>
</dbReference>
<dbReference type="InterPro" id="IPR013858">
    <property type="entry name" value="Peptidase_M10B_C"/>
</dbReference>
<dbReference type="RefSeq" id="WP_181420843.1">
    <property type="nucleotide sequence ID" value="NZ_QJTK01000006.1"/>
</dbReference>
<dbReference type="EMBL" id="QJTK01000006">
    <property type="protein sequence ID" value="PYF10056.1"/>
    <property type="molecule type" value="Genomic_DNA"/>
</dbReference>
<keyword evidence="2" id="KW-0964">Secreted</keyword>
<dbReference type="AlphaFoldDB" id="A0A318TYE3"/>
<keyword evidence="6" id="KW-1185">Reference proteome</keyword>
<name>A0A318TYE3_9RHOB</name>